<dbReference type="Gene3D" id="3.30.70.2970">
    <property type="entry name" value="Protein of unknown function (DUF541), domain 2"/>
    <property type="match status" value="1"/>
</dbReference>
<dbReference type="AlphaFoldDB" id="A0A371IVJ5"/>
<comment type="caution">
    <text evidence="1">The sequence shown here is derived from an EMBL/GenBank/DDBJ whole genome shotgun (WGS) entry which is preliminary data.</text>
</comment>
<reference evidence="1 2" key="1">
    <citation type="journal article" date="2017" name="Genome Announc.">
        <title>Draft Genome Sequence of Romboutsia maritimum sp. nov. Strain CCRI-22766(T), Isolated from Coastal Estuarine Mud.</title>
        <authorList>
            <person name="Maheux A.F."/>
            <person name="Boudreau D.K."/>
            <person name="Berube E."/>
            <person name="Boissinot M."/>
            <person name="Raymond F."/>
            <person name="Brodeur S."/>
            <person name="Corbeil J."/>
            <person name="Brightwell G."/>
            <person name="Broda D."/>
            <person name="Omar R.F."/>
            <person name="Bergeron M.G."/>
        </authorList>
    </citation>
    <scope>NUCLEOTIDE SEQUENCE [LARGE SCALE GENOMIC DNA]</scope>
    <source>
        <strain evidence="1 2">CCRI-22766</strain>
    </source>
</reference>
<keyword evidence="2" id="KW-1185">Reference proteome</keyword>
<accession>A0A371IVJ5</accession>
<dbReference type="Proteomes" id="UP000243494">
    <property type="component" value="Unassembled WGS sequence"/>
</dbReference>
<dbReference type="InterPro" id="IPR052022">
    <property type="entry name" value="26kDa_periplasmic_antigen"/>
</dbReference>
<proteinExistence type="predicted"/>
<dbReference type="OrthoDB" id="9785192at2"/>
<dbReference type="RefSeq" id="WP_095406397.1">
    <property type="nucleotide sequence ID" value="NZ_NOJZ02000002.1"/>
</dbReference>
<dbReference type="PANTHER" id="PTHR34387">
    <property type="entry name" value="SLR1258 PROTEIN"/>
    <property type="match status" value="1"/>
</dbReference>
<evidence type="ECO:0000313" key="2">
    <source>
        <dbReference type="Proteomes" id="UP000243494"/>
    </source>
</evidence>
<dbReference type="PANTHER" id="PTHR34387:SF1">
    <property type="entry name" value="PERIPLASMIC IMMUNOGENIC PROTEIN"/>
    <property type="match status" value="1"/>
</dbReference>
<protein>
    <submittedName>
        <fullName evidence="1">DUF541 domain-containing protein</fullName>
    </submittedName>
</protein>
<dbReference type="InterPro" id="IPR007497">
    <property type="entry name" value="SIMPL/DUF541"/>
</dbReference>
<gene>
    <name evidence="1" type="ORF">CHF27_002240</name>
</gene>
<dbReference type="Gene3D" id="3.30.110.170">
    <property type="entry name" value="Protein of unknown function (DUF541), domain 1"/>
    <property type="match status" value="1"/>
</dbReference>
<evidence type="ECO:0000313" key="1">
    <source>
        <dbReference type="EMBL" id="RDY24479.1"/>
    </source>
</evidence>
<sequence length="214" mass="23948">MQYRNMKLPMNADKGSLSVIGSSSLEVKCDLALLNLSVISQGPILEEVSNENSRISNDLLISLNNYGISNNDIHNENIFVTRNYDNNNELSSYKVTKTIVINVKDFSKLNDIYSLAIKNGANGDMNINFILSNPSYYYNKALKHASQDALVKASLLAKNFGVKYNPIPHKIQENSSSLYSITYPSSNYNYYPNLAPSFAKITAEVQAIFTTYPY</sequence>
<name>A0A371IVJ5_9FIRM</name>
<dbReference type="EMBL" id="NOJZ02000002">
    <property type="protein sequence ID" value="RDY24479.1"/>
    <property type="molecule type" value="Genomic_DNA"/>
</dbReference>
<organism evidence="1 2">
    <name type="scientific">Romboutsia maritimum</name>
    <dbReference type="NCBI Taxonomy" id="2020948"/>
    <lineage>
        <taxon>Bacteria</taxon>
        <taxon>Bacillati</taxon>
        <taxon>Bacillota</taxon>
        <taxon>Clostridia</taxon>
        <taxon>Peptostreptococcales</taxon>
        <taxon>Peptostreptococcaceae</taxon>
        <taxon>Romboutsia</taxon>
    </lineage>
</organism>
<dbReference type="GO" id="GO:0006974">
    <property type="term" value="P:DNA damage response"/>
    <property type="evidence" value="ECO:0007669"/>
    <property type="project" value="TreeGrafter"/>
</dbReference>
<dbReference type="Pfam" id="PF04402">
    <property type="entry name" value="SIMPL"/>
    <property type="match status" value="1"/>
</dbReference>